<comment type="caution">
    <text evidence="1">The sequence shown here is derived from an EMBL/GenBank/DDBJ whole genome shotgun (WGS) entry which is preliminary data.</text>
</comment>
<evidence type="ECO:0000313" key="2">
    <source>
        <dbReference type="Proteomes" id="UP000828390"/>
    </source>
</evidence>
<sequence>MLEGGRRRGRQKKSWMDNVKEWTSLTMDELLLAAHHRPDWQMIIVLSSLISPTDTPLKE</sequence>
<organism evidence="1 2">
    <name type="scientific">Dreissena polymorpha</name>
    <name type="common">Zebra mussel</name>
    <name type="synonym">Mytilus polymorpha</name>
    <dbReference type="NCBI Taxonomy" id="45954"/>
    <lineage>
        <taxon>Eukaryota</taxon>
        <taxon>Metazoa</taxon>
        <taxon>Spiralia</taxon>
        <taxon>Lophotrochozoa</taxon>
        <taxon>Mollusca</taxon>
        <taxon>Bivalvia</taxon>
        <taxon>Autobranchia</taxon>
        <taxon>Heteroconchia</taxon>
        <taxon>Euheterodonta</taxon>
        <taxon>Imparidentia</taxon>
        <taxon>Neoheterodontei</taxon>
        <taxon>Myida</taxon>
        <taxon>Dreissenoidea</taxon>
        <taxon>Dreissenidae</taxon>
        <taxon>Dreissena</taxon>
    </lineage>
</organism>
<dbReference type="Proteomes" id="UP000828390">
    <property type="component" value="Unassembled WGS sequence"/>
</dbReference>
<dbReference type="EMBL" id="JAIWYP010000001">
    <property type="protein sequence ID" value="KAH3891784.1"/>
    <property type="molecule type" value="Genomic_DNA"/>
</dbReference>
<proteinExistence type="predicted"/>
<protein>
    <submittedName>
        <fullName evidence="1">Uncharacterized protein</fullName>
    </submittedName>
</protein>
<keyword evidence="2" id="KW-1185">Reference proteome</keyword>
<evidence type="ECO:0000313" key="1">
    <source>
        <dbReference type="EMBL" id="KAH3891784.1"/>
    </source>
</evidence>
<accession>A0A9D4NDP7</accession>
<dbReference type="AlphaFoldDB" id="A0A9D4NDP7"/>
<reference evidence="1" key="1">
    <citation type="journal article" date="2019" name="bioRxiv">
        <title>The Genome of the Zebra Mussel, Dreissena polymorpha: A Resource for Invasive Species Research.</title>
        <authorList>
            <person name="McCartney M.A."/>
            <person name="Auch B."/>
            <person name="Kono T."/>
            <person name="Mallez S."/>
            <person name="Zhang Y."/>
            <person name="Obille A."/>
            <person name="Becker A."/>
            <person name="Abrahante J.E."/>
            <person name="Garbe J."/>
            <person name="Badalamenti J.P."/>
            <person name="Herman A."/>
            <person name="Mangelson H."/>
            <person name="Liachko I."/>
            <person name="Sullivan S."/>
            <person name="Sone E.D."/>
            <person name="Koren S."/>
            <person name="Silverstein K.A.T."/>
            <person name="Beckman K.B."/>
            <person name="Gohl D.M."/>
        </authorList>
    </citation>
    <scope>NUCLEOTIDE SEQUENCE</scope>
    <source>
        <strain evidence="1">Duluth1</strain>
        <tissue evidence="1">Whole animal</tissue>
    </source>
</reference>
<gene>
    <name evidence="1" type="ORF">DPMN_015892</name>
</gene>
<reference evidence="1" key="2">
    <citation type="submission" date="2020-11" db="EMBL/GenBank/DDBJ databases">
        <authorList>
            <person name="McCartney M.A."/>
            <person name="Auch B."/>
            <person name="Kono T."/>
            <person name="Mallez S."/>
            <person name="Becker A."/>
            <person name="Gohl D.M."/>
            <person name="Silverstein K.A.T."/>
            <person name="Koren S."/>
            <person name="Bechman K.B."/>
            <person name="Herman A."/>
            <person name="Abrahante J.E."/>
            <person name="Garbe J."/>
        </authorList>
    </citation>
    <scope>NUCLEOTIDE SEQUENCE</scope>
    <source>
        <strain evidence="1">Duluth1</strain>
        <tissue evidence="1">Whole animal</tissue>
    </source>
</reference>
<name>A0A9D4NDP7_DREPO</name>